<dbReference type="AlphaFoldDB" id="A0A2P7BAS6"/>
<accession>A0A2P7BAS6</accession>
<dbReference type="PANTHER" id="PTHR47637">
    <property type="entry name" value="CHAPERONE SURA"/>
    <property type="match status" value="1"/>
</dbReference>
<protein>
    <submittedName>
        <fullName evidence="3">Molecular chaperone SurA</fullName>
    </submittedName>
</protein>
<dbReference type="Proteomes" id="UP000241764">
    <property type="component" value="Unassembled WGS sequence"/>
</dbReference>
<dbReference type="RefSeq" id="WP_106664761.1">
    <property type="nucleotide sequence ID" value="NZ_PGGM01000006.1"/>
</dbReference>
<dbReference type="EMBL" id="PGGM01000006">
    <property type="protein sequence ID" value="PSH63529.1"/>
    <property type="molecule type" value="Genomic_DNA"/>
</dbReference>
<evidence type="ECO:0000256" key="2">
    <source>
        <dbReference type="SAM" id="SignalP"/>
    </source>
</evidence>
<dbReference type="OrthoDB" id="9791746at2"/>
<dbReference type="InterPro" id="IPR050280">
    <property type="entry name" value="OMP_Chaperone_SurA"/>
</dbReference>
<dbReference type="Pfam" id="PF13624">
    <property type="entry name" value="SurA_N_3"/>
    <property type="match status" value="1"/>
</dbReference>
<gene>
    <name evidence="3" type="ORF">CU103_14800</name>
</gene>
<dbReference type="PANTHER" id="PTHR47637:SF1">
    <property type="entry name" value="CHAPERONE SURA"/>
    <property type="match status" value="1"/>
</dbReference>
<dbReference type="SUPFAM" id="SSF109998">
    <property type="entry name" value="Triger factor/SurA peptide-binding domain-like"/>
    <property type="match status" value="1"/>
</dbReference>
<organism evidence="3 4">
    <name type="scientific">Phyllobacterium sophorae</name>
    <dbReference type="NCBI Taxonomy" id="1520277"/>
    <lineage>
        <taxon>Bacteria</taxon>
        <taxon>Pseudomonadati</taxon>
        <taxon>Pseudomonadota</taxon>
        <taxon>Alphaproteobacteria</taxon>
        <taxon>Hyphomicrobiales</taxon>
        <taxon>Phyllobacteriaceae</taxon>
        <taxon>Phyllobacterium</taxon>
    </lineage>
</organism>
<feature type="chain" id="PRO_5015104005" evidence="2">
    <location>
        <begin position="22"/>
        <end position="318"/>
    </location>
</feature>
<sequence length="318" mass="34676">MMVRKHILAAAVATALSSAMTVGLTLPTAASEIKIVVNGAPITDYDIARRAAFLKLQRKKGNLTQQARDELTDEALKRQELKRLNMLVSDTEVTDAFARFATNNKMTIAQLTGVLDKSGVTPGHFKEYIRLQMSWGRALSARNRTPGGGAKVSEQEAVQRMLKDGGKKPVSTEYQLQQVIFVVPANNKGILPKRRSEASALRARFSGCNTTRDIAKGTLDVTVRDLGKFIEQELPPEWSKQVTSTPVGQATAIQDTDKGVEFLGICSTRQVSDDRVARMVFTQEDAAAAGAGKQDPTAAAVDKKYLDELRSKAKIVNE</sequence>
<evidence type="ECO:0000313" key="3">
    <source>
        <dbReference type="EMBL" id="PSH63529.1"/>
    </source>
</evidence>
<feature type="signal peptide" evidence="2">
    <location>
        <begin position="1"/>
        <end position="21"/>
    </location>
</feature>
<keyword evidence="1 2" id="KW-0732">Signal</keyword>
<name>A0A2P7BAS6_9HYPH</name>
<dbReference type="InterPro" id="IPR027304">
    <property type="entry name" value="Trigger_fact/SurA_dom_sf"/>
</dbReference>
<dbReference type="Gene3D" id="1.10.4030.10">
    <property type="entry name" value="Porin chaperone SurA, peptide-binding domain"/>
    <property type="match status" value="1"/>
</dbReference>
<evidence type="ECO:0000313" key="4">
    <source>
        <dbReference type="Proteomes" id="UP000241764"/>
    </source>
</evidence>
<comment type="caution">
    <text evidence="3">The sequence shown here is derived from an EMBL/GenBank/DDBJ whole genome shotgun (WGS) entry which is preliminary data.</text>
</comment>
<proteinExistence type="predicted"/>
<reference evidence="4" key="1">
    <citation type="submission" date="2017-11" db="EMBL/GenBank/DDBJ databases">
        <authorList>
            <person name="Kuznetsova I."/>
            <person name="Sazanova A."/>
            <person name="Chirak E."/>
            <person name="Safronova V."/>
            <person name="Willems A."/>
        </authorList>
    </citation>
    <scope>NUCLEOTIDE SEQUENCE [LARGE SCALE GENOMIC DNA]</scope>
    <source>
        <strain evidence="4">CCBAU 03422</strain>
    </source>
</reference>
<keyword evidence="4" id="KW-1185">Reference proteome</keyword>
<evidence type="ECO:0000256" key="1">
    <source>
        <dbReference type="ARBA" id="ARBA00022729"/>
    </source>
</evidence>